<feature type="transmembrane region" description="Helical" evidence="3">
    <location>
        <begin position="410"/>
        <end position="436"/>
    </location>
</feature>
<protein>
    <submittedName>
        <fullName evidence="4">Spore germination protein</fullName>
    </submittedName>
</protein>
<dbReference type="PANTHER" id="PTHR22550:SF5">
    <property type="entry name" value="LEUCINE ZIPPER PROTEIN 4"/>
    <property type="match status" value="1"/>
</dbReference>
<dbReference type="AlphaFoldDB" id="A0A267MF54"/>
<dbReference type="GO" id="GO:0009847">
    <property type="term" value="P:spore germination"/>
    <property type="evidence" value="ECO:0007669"/>
    <property type="project" value="InterPro"/>
</dbReference>
<dbReference type="PANTHER" id="PTHR22550">
    <property type="entry name" value="SPORE GERMINATION PROTEIN"/>
    <property type="match status" value="1"/>
</dbReference>
<dbReference type="EMBL" id="NIBG01000018">
    <property type="protein sequence ID" value="PAB58214.1"/>
    <property type="molecule type" value="Genomic_DNA"/>
</dbReference>
<dbReference type="InterPro" id="IPR004995">
    <property type="entry name" value="Spore_Ger"/>
</dbReference>
<dbReference type="InterPro" id="IPR050768">
    <property type="entry name" value="UPF0353/GerABKA_families"/>
</dbReference>
<evidence type="ECO:0000256" key="2">
    <source>
        <dbReference type="ARBA" id="ARBA00023136"/>
    </source>
</evidence>
<dbReference type="Proteomes" id="UP000216024">
    <property type="component" value="Unassembled WGS sequence"/>
</dbReference>
<dbReference type="Pfam" id="PF03323">
    <property type="entry name" value="GerA"/>
    <property type="match status" value="1"/>
</dbReference>
<dbReference type="RefSeq" id="WP_095134816.1">
    <property type="nucleotide sequence ID" value="NZ_NIBG01000018.1"/>
</dbReference>
<comment type="similarity">
    <text evidence="1">Belongs to the GerABKA family.</text>
</comment>
<feature type="transmembrane region" description="Helical" evidence="3">
    <location>
        <begin position="380"/>
        <end position="398"/>
    </location>
</feature>
<name>A0A267MF54_9FIRM</name>
<evidence type="ECO:0000313" key="4">
    <source>
        <dbReference type="EMBL" id="PAB58214.1"/>
    </source>
</evidence>
<gene>
    <name evidence="4" type="ORF">CCE28_16380</name>
</gene>
<keyword evidence="2 3" id="KW-0472">Membrane</keyword>
<keyword evidence="3" id="KW-1133">Transmembrane helix</keyword>
<comment type="caution">
    <text evidence="4">The sequence shown here is derived from an EMBL/GenBank/DDBJ whole genome shotgun (WGS) entry which is preliminary data.</text>
</comment>
<evidence type="ECO:0000313" key="5">
    <source>
        <dbReference type="Proteomes" id="UP000216024"/>
    </source>
</evidence>
<reference evidence="4 5" key="1">
    <citation type="submission" date="2017-06" db="EMBL/GenBank/DDBJ databases">
        <title>Draft genome sequence of anaerobic fermentative bacterium Anaeromicrobium sediminis DY2726D isolated from West Pacific Ocean sediments.</title>
        <authorList>
            <person name="Zeng X."/>
        </authorList>
    </citation>
    <scope>NUCLEOTIDE SEQUENCE [LARGE SCALE GENOMIC DNA]</scope>
    <source>
        <strain evidence="4 5">DY2726D</strain>
    </source>
</reference>
<sequence length="492" mass="55698">MDKDKVLSLSLKENIEIFDKGFNKDVTIKYRKFKYRNEIDCCLIYAGDMIDGETIYETILRPMQSDRKFPEADLIPYLIQNVIISHDVNVKNKVNDMIGDILYGFVVFLIDGENEGIVMPAQGWEERSISEPISEQVVRGPRESFNEAIMTNVGLLRRKIKSPNLRFKFREIGKETRTRVCISYLENVAEIKIVKEIEKRLDTIDIDGILEGGYIEELIRDEPLSPFATIGGSERPDTIAGKLLEGRVAIFVDGAPYVLTMPYVFIEYFQTNEDYYNGYMYSSFNRMLRLLGFFLSTSVPAIYVALVTFHQEMVPTPLILSISAARDGVPFPTIVEALLLLLAFELLREGGIRLPAPIGSTISFVGAIILGQAAVDAKFVSAPIVIITALTGITNFLLPNMIGPLNVVRLTFLILASFLGLYGYIFGVMGLIIHLVSMKSFGIPYMLDIGELKFQEVKDTAIRAPWWYMTLRPTLIGKKNRVRQRKKSHKKR</sequence>
<evidence type="ECO:0000256" key="3">
    <source>
        <dbReference type="SAM" id="Phobius"/>
    </source>
</evidence>
<proteinExistence type="inferred from homology"/>
<evidence type="ECO:0000256" key="1">
    <source>
        <dbReference type="ARBA" id="ARBA00005278"/>
    </source>
</evidence>
<accession>A0A267MF54</accession>
<feature type="transmembrane region" description="Helical" evidence="3">
    <location>
        <begin position="354"/>
        <end position="374"/>
    </location>
</feature>
<feature type="transmembrane region" description="Helical" evidence="3">
    <location>
        <begin position="290"/>
        <end position="309"/>
    </location>
</feature>
<dbReference type="OrthoDB" id="9772630at2"/>
<dbReference type="GO" id="GO:0016020">
    <property type="term" value="C:membrane"/>
    <property type="evidence" value="ECO:0007669"/>
    <property type="project" value="InterPro"/>
</dbReference>
<keyword evidence="5" id="KW-1185">Reference proteome</keyword>
<keyword evidence="3" id="KW-0812">Transmembrane</keyword>
<dbReference type="PIRSF" id="PIRSF005690">
    <property type="entry name" value="GerBA"/>
    <property type="match status" value="1"/>
</dbReference>
<organism evidence="4 5">
    <name type="scientific">Anaeromicrobium sediminis</name>
    <dbReference type="NCBI Taxonomy" id="1478221"/>
    <lineage>
        <taxon>Bacteria</taxon>
        <taxon>Bacillati</taxon>
        <taxon>Bacillota</taxon>
        <taxon>Clostridia</taxon>
        <taxon>Peptostreptococcales</taxon>
        <taxon>Thermotaleaceae</taxon>
        <taxon>Anaeromicrobium</taxon>
    </lineage>
</organism>